<keyword evidence="1" id="KW-0285">Flavoprotein</keyword>
<dbReference type="Gene3D" id="3.20.20.70">
    <property type="entry name" value="Aldolase class I"/>
    <property type="match status" value="1"/>
</dbReference>
<feature type="domain" description="NADH:flavin oxidoreductase/NADH oxidase N-terminal" evidence="3">
    <location>
        <begin position="7"/>
        <end position="342"/>
    </location>
</feature>
<dbReference type="GO" id="GO:0010181">
    <property type="term" value="F:FMN binding"/>
    <property type="evidence" value="ECO:0007669"/>
    <property type="project" value="InterPro"/>
</dbReference>
<keyword evidence="5" id="KW-1185">Reference proteome</keyword>
<gene>
    <name evidence="4" type="primary">fadH</name>
    <name evidence="4" type="ORF">PTI45_00428</name>
</gene>
<dbReference type="Proteomes" id="UP000094578">
    <property type="component" value="Unassembled WGS sequence"/>
</dbReference>
<evidence type="ECO:0000256" key="2">
    <source>
        <dbReference type="ARBA" id="ARBA00023002"/>
    </source>
</evidence>
<dbReference type="PANTHER" id="PTHR43656">
    <property type="entry name" value="BINDING OXIDOREDUCTASE, PUTATIVE (AFU_ORTHOLOGUE AFUA_2G08260)-RELATED"/>
    <property type="match status" value="1"/>
</dbReference>
<dbReference type="GO" id="GO:0008670">
    <property type="term" value="F:2,4-dienoyl-CoA reductase (NADPH) activity"/>
    <property type="evidence" value="ECO:0007669"/>
    <property type="project" value="UniProtKB-EC"/>
</dbReference>
<name>A0A1E3L8W4_9BACL</name>
<accession>A0A1E3L8W4</accession>
<proteinExistence type="predicted"/>
<dbReference type="EMBL" id="MDER01000024">
    <property type="protein sequence ID" value="ODP30186.1"/>
    <property type="molecule type" value="Genomic_DNA"/>
</dbReference>
<evidence type="ECO:0000259" key="3">
    <source>
        <dbReference type="Pfam" id="PF00724"/>
    </source>
</evidence>
<dbReference type="AlphaFoldDB" id="A0A1E3L8W4"/>
<dbReference type="RefSeq" id="WP_069325903.1">
    <property type="nucleotide sequence ID" value="NZ_MDER01000024.1"/>
</dbReference>
<dbReference type="CDD" id="cd04735">
    <property type="entry name" value="OYE_like_4_FMN"/>
    <property type="match status" value="1"/>
</dbReference>
<dbReference type="InterPro" id="IPR013785">
    <property type="entry name" value="Aldolase_TIM"/>
</dbReference>
<evidence type="ECO:0000313" key="4">
    <source>
        <dbReference type="EMBL" id="ODP30186.1"/>
    </source>
</evidence>
<dbReference type="InterPro" id="IPR001155">
    <property type="entry name" value="OxRdtase_FMN_N"/>
</dbReference>
<reference evidence="4 5" key="1">
    <citation type="submission" date="2016-08" db="EMBL/GenBank/DDBJ databases">
        <title>Genome sequencing of Paenibacillus sp. TI45-13ar, isolated from Korean traditional nuruk.</title>
        <authorList>
            <person name="Kim S.-J."/>
        </authorList>
    </citation>
    <scope>NUCLEOTIDE SEQUENCE [LARGE SCALE GENOMIC DNA]</scope>
    <source>
        <strain evidence="4 5">TI45-13ar</strain>
    </source>
</reference>
<evidence type="ECO:0000256" key="1">
    <source>
        <dbReference type="ARBA" id="ARBA00022630"/>
    </source>
</evidence>
<keyword evidence="2 4" id="KW-0560">Oxidoreductase</keyword>
<dbReference type="Pfam" id="PF00724">
    <property type="entry name" value="Oxidored_FMN"/>
    <property type="match status" value="1"/>
</dbReference>
<dbReference type="SUPFAM" id="SSF51395">
    <property type="entry name" value="FMN-linked oxidoreductases"/>
    <property type="match status" value="1"/>
</dbReference>
<organism evidence="4 5">
    <name type="scientific">Paenibacillus nuruki</name>
    <dbReference type="NCBI Taxonomy" id="1886670"/>
    <lineage>
        <taxon>Bacteria</taxon>
        <taxon>Bacillati</taxon>
        <taxon>Bacillota</taxon>
        <taxon>Bacilli</taxon>
        <taxon>Bacillales</taxon>
        <taxon>Paenibacillaceae</taxon>
        <taxon>Paenibacillus</taxon>
    </lineage>
</organism>
<dbReference type="EC" id="1.3.1.34" evidence="4"/>
<comment type="caution">
    <text evidence="4">The sequence shown here is derived from an EMBL/GenBank/DDBJ whole genome shotgun (WGS) entry which is preliminary data.</text>
</comment>
<sequence length="386" mass="41951">MNTKYKSLFEPFQLNDGIELKNRIVLAPMTHFSSNTDATVSDAELEYYARRTGGVGMAVTAVAYVTKGGIGFQNQFGATGAEFTEGLRKLATTLKSNGAKAVLQIFHAGRLSPAELVNGDVAAPSAIATDRTNDGSEAPAPRELTAQEIDDIIVDFGKATANAIEAGFDGVEIHGANGYLVQQFFSPHANRREDKWGGSLEKRLTFPLAVVDEVQRAVKEHAKGPFIVGYRFSPEEPETPGITMADTLVLIDALAEKNLSYLHVSLMEYASTPRRGVDDKRSRLEIIQERVGAKVPVIGVGAVNTPEDALNVINTGAPLVALGRELIVDPDWVEKVESGRESEIDYSLTKQDQDRLVVPDPLWNSIMTMTGWFPVKDAEESSTLTK</sequence>
<dbReference type="PATRIC" id="fig|1886670.3.peg.444"/>
<evidence type="ECO:0000313" key="5">
    <source>
        <dbReference type="Proteomes" id="UP000094578"/>
    </source>
</evidence>
<dbReference type="STRING" id="1886670.PTI45_00428"/>
<dbReference type="PANTHER" id="PTHR43656:SF2">
    <property type="entry name" value="BINDING OXIDOREDUCTASE, PUTATIVE (AFU_ORTHOLOGUE AFUA_2G08260)-RELATED"/>
    <property type="match status" value="1"/>
</dbReference>
<dbReference type="InterPro" id="IPR051799">
    <property type="entry name" value="NADH_flavin_oxidoreductase"/>
</dbReference>
<protein>
    <submittedName>
        <fullName evidence="4">2,4-dienoyl-CoA reductase (NADPH)</fullName>
        <ecNumber evidence="4">1.3.1.34</ecNumber>
    </submittedName>
</protein>